<evidence type="ECO:0000256" key="1">
    <source>
        <dbReference type="SAM" id="SignalP"/>
    </source>
</evidence>
<dbReference type="Proteomes" id="UP000799779">
    <property type="component" value="Unassembled WGS sequence"/>
</dbReference>
<dbReference type="AlphaFoldDB" id="A0A6A5WWB6"/>
<feature type="signal peptide" evidence="1">
    <location>
        <begin position="1"/>
        <end position="16"/>
    </location>
</feature>
<protein>
    <submittedName>
        <fullName evidence="2">Uncharacterized protein</fullName>
    </submittedName>
</protein>
<reference evidence="2" key="1">
    <citation type="journal article" date="2020" name="Stud. Mycol.">
        <title>101 Dothideomycetes genomes: a test case for predicting lifestyles and emergence of pathogens.</title>
        <authorList>
            <person name="Haridas S."/>
            <person name="Albert R."/>
            <person name="Binder M."/>
            <person name="Bloem J."/>
            <person name="Labutti K."/>
            <person name="Salamov A."/>
            <person name="Andreopoulos B."/>
            <person name="Baker S."/>
            <person name="Barry K."/>
            <person name="Bills G."/>
            <person name="Bluhm B."/>
            <person name="Cannon C."/>
            <person name="Castanera R."/>
            <person name="Culley D."/>
            <person name="Daum C."/>
            <person name="Ezra D."/>
            <person name="Gonzalez J."/>
            <person name="Henrissat B."/>
            <person name="Kuo A."/>
            <person name="Liang C."/>
            <person name="Lipzen A."/>
            <person name="Lutzoni F."/>
            <person name="Magnuson J."/>
            <person name="Mondo S."/>
            <person name="Nolan M."/>
            <person name="Ohm R."/>
            <person name="Pangilinan J."/>
            <person name="Park H.-J."/>
            <person name="Ramirez L."/>
            <person name="Alfaro M."/>
            <person name="Sun H."/>
            <person name="Tritt A."/>
            <person name="Yoshinaga Y."/>
            <person name="Zwiers L.-H."/>
            <person name="Turgeon B."/>
            <person name="Goodwin S."/>
            <person name="Spatafora J."/>
            <person name="Crous P."/>
            <person name="Grigoriev I."/>
        </authorList>
    </citation>
    <scope>NUCLEOTIDE SEQUENCE</scope>
    <source>
        <strain evidence="2">CBS 123094</strain>
    </source>
</reference>
<name>A0A6A5WWB6_9PLEO</name>
<accession>A0A6A5WWB6</accession>
<dbReference type="EMBL" id="ML977561">
    <property type="protein sequence ID" value="KAF2006040.1"/>
    <property type="molecule type" value="Genomic_DNA"/>
</dbReference>
<evidence type="ECO:0000313" key="2">
    <source>
        <dbReference type="EMBL" id="KAF2006040.1"/>
    </source>
</evidence>
<sequence>MRFTLALATLLTTALAIPLSTHQTRHDQTYDDDVIILAFDNVLKPLLGRVAIPLRDLDVWFNVEELLAGTPLDDGPIEADRVDFEHGPDSVECVFVAGVFEFILDSFTHPTGDFDGNSDDRSPVPMNAFKVACRFKEHHE</sequence>
<feature type="chain" id="PRO_5025517821" evidence="1">
    <location>
        <begin position="17"/>
        <end position="140"/>
    </location>
</feature>
<proteinExistence type="predicted"/>
<keyword evidence="1" id="KW-0732">Signal</keyword>
<organism evidence="2 3">
    <name type="scientific">Amniculicola lignicola CBS 123094</name>
    <dbReference type="NCBI Taxonomy" id="1392246"/>
    <lineage>
        <taxon>Eukaryota</taxon>
        <taxon>Fungi</taxon>
        <taxon>Dikarya</taxon>
        <taxon>Ascomycota</taxon>
        <taxon>Pezizomycotina</taxon>
        <taxon>Dothideomycetes</taxon>
        <taxon>Pleosporomycetidae</taxon>
        <taxon>Pleosporales</taxon>
        <taxon>Amniculicolaceae</taxon>
        <taxon>Amniculicola</taxon>
    </lineage>
</organism>
<evidence type="ECO:0000313" key="3">
    <source>
        <dbReference type="Proteomes" id="UP000799779"/>
    </source>
</evidence>
<keyword evidence="3" id="KW-1185">Reference proteome</keyword>
<gene>
    <name evidence="2" type="ORF">P154DRAFT_530318</name>
</gene>